<evidence type="ECO:0008006" key="3">
    <source>
        <dbReference type="Google" id="ProtNLM"/>
    </source>
</evidence>
<accession>A0ABP0MQH5</accession>
<name>A0ABP0MQH5_9DINO</name>
<gene>
    <name evidence="1" type="ORF">CCMP2556_LOCUS26830</name>
</gene>
<keyword evidence="2" id="KW-1185">Reference proteome</keyword>
<evidence type="ECO:0000313" key="1">
    <source>
        <dbReference type="EMBL" id="CAK9053358.1"/>
    </source>
</evidence>
<proteinExistence type="predicted"/>
<sequence length="295" mass="32970">MIENTEQRKLELKELLQAALDRGTLTRPEALVLRGKLGFADSFVHGRLGILVLSKLIEHAYGAQKQIDESLRDALRFMLERLNSGKPRVVRAHRLAQWYIYSDASYEQGNKTGGIGGVLVNEQGECVSWFGFSVDSKSKTWLELGASAKDTIIYELELFAGVLALKFWNSKISCGLQVWFGDNEAVRFSLIKGSAEGDVAQTLMRIHLEHEALNSSQAWFARVPTEANISDFPSRGEAHPMLKPKLSESLPAKDSFDDIMQCLRYLGVLAFEGGQAVHRTPMSRKRKRGRSCLAL</sequence>
<reference evidence="1 2" key="1">
    <citation type="submission" date="2024-02" db="EMBL/GenBank/DDBJ databases">
        <authorList>
            <person name="Chen Y."/>
            <person name="Shah S."/>
            <person name="Dougan E. K."/>
            <person name="Thang M."/>
            <person name="Chan C."/>
        </authorList>
    </citation>
    <scope>NUCLEOTIDE SEQUENCE [LARGE SCALE GENOMIC DNA]</scope>
</reference>
<organism evidence="1 2">
    <name type="scientific">Durusdinium trenchii</name>
    <dbReference type="NCBI Taxonomy" id="1381693"/>
    <lineage>
        <taxon>Eukaryota</taxon>
        <taxon>Sar</taxon>
        <taxon>Alveolata</taxon>
        <taxon>Dinophyceae</taxon>
        <taxon>Suessiales</taxon>
        <taxon>Symbiodiniaceae</taxon>
        <taxon>Durusdinium</taxon>
    </lineage>
</organism>
<protein>
    <recommendedName>
        <fullName evidence="3">RNase H type-1 domain-containing protein</fullName>
    </recommendedName>
</protein>
<evidence type="ECO:0000313" key="2">
    <source>
        <dbReference type="Proteomes" id="UP001642484"/>
    </source>
</evidence>
<dbReference type="EMBL" id="CAXAMN010018891">
    <property type="protein sequence ID" value="CAK9053358.1"/>
    <property type="molecule type" value="Genomic_DNA"/>
</dbReference>
<dbReference type="Proteomes" id="UP001642484">
    <property type="component" value="Unassembled WGS sequence"/>
</dbReference>
<comment type="caution">
    <text evidence="1">The sequence shown here is derived from an EMBL/GenBank/DDBJ whole genome shotgun (WGS) entry which is preliminary data.</text>
</comment>